<gene>
    <name evidence="3" type="ORF">F5878DRAFT_26585</name>
</gene>
<evidence type="ECO:0000256" key="2">
    <source>
        <dbReference type="SAM" id="SignalP"/>
    </source>
</evidence>
<dbReference type="Proteomes" id="UP001163846">
    <property type="component" value="Unassembled WGS sequence"/>
</dbReference>
<dbReference type="EMBL" id="MU806047">
    <property type="protein sequence ID" value="KAJ3841223.1"/>
    <property type="molecule type" value="Genomic_DNA"/>
</dbReference>
<keyword evidence="2" id="KW-0732">Signal</keyword>
<comment type="caution">
    <text evidence="3">The sequence shown here is derived from an EMBL/GenBank/DDBJ whole genome shotgun (WGS) entry which is preliminary data.</text>
</comment>
<evidence type="ECO:0000313" key="3">
    <source>
        <dbReference type="EMBL" id="KAJ3841223.1"/>
    </source>
</evidence>
<name>A0AA38PE23_9AGAR</name>
<dbReference type="AlphaFoldDB" id="A0AA38PE23"/>
<protein>
    <submittedName>
        <fullName evidence="3">Uncharacterized protein</fullName>
    </submittedName>
</protein>
<evidence type="ECO:0000313" key="4">
    <source>
        <dbReference type="Proteomes" id="UP001163846"/>
    </source>
</evidence>
<feature type="signal peptide" evidence="2">
    <location>
        <begin position="1"/>
        <end position="19"/>
    </location>
</feature>
<keyword evidence="4" id="KW-1185">Reference proteome</keyword>
<feature type="region of interest" description="Disordered" evidence="1">
    <location>
        <begin position="287"/>
        <end position="335"/>
    </location>
</feature>
<proteinExistence type="predicted"/>
<feature type="chain" id="PRO_5041290280" evidence="2">
    <location>
        <begin position="20"/>
        <end position="335"/>
    </location>
</feature>
<organism evidence="3 4">
    <name type="scientific">Lentinula raphanica</name>
    <dbReference type="NCBI Taxonomy" id="153919"/>
    <lineage>
        <taxon>Eukaryota</taxon>
        <taxon>Fungi</taxon>
        <taxon>Dikarya</taxon>
        <taxon>Basidiomycota</taxon>
        <taxon>Agaricomycotina</taxon>
        <taxon>Agaricomycetes</taxon>
        <taxon>Agaricomycetidae</taxon>
        <taxon>Agaricales</taxon>
        <taxon>Marasmiineae</taxon>
        <taxon>Omphalotaceae</taxon>
        <taxon>Lentinula</taxon>
    </lineage>
</organism>
<reference evidence="3" key="1">
    <citation type="submission" date="2022-08" db="EMBL/GenBank/DDBJ databases">
        <authorList>
            <consortium name="DOE Joint Genome Institute"/>
            <person name="Min B."/>
            <person name="Riley R."/>
            <person name="Sierra-Patev S."/>
            <person name="Naranjo-Ortiz M."/>
            <person name="Looney B."/>
            <person name="Konkel Z."/>
            <person name="Slot J.C."/>
            <person name="Sakamoto Y."/>
            <person name="Steenwyk J.L."/>
            <person name="Rokas A."/>
            <person name="Carro J."/>
            <person name="Camarero S."/>
            <person name="Ferreira P."/>
            <person name="Molpeceres G."/>
            <person name="Ruiz-Duenas F.J."/>
            <person name="Serrano A."/>
            <person name="Henrissat B."/>
            <person name="Drula E."/>
            <person name="Hughes K.W."/>
            <person name="Mata J.L."/>
            <person name="Ishikawa N.K."/>
            <person name="Vargas-Isla R."/>
            <person name="Ushijima S."/>
            <person name="Smith C.A."/>
            <person name="Ahrendt S."/>
            <person name="Andreopoulos W."/>
            <person name="He G."/>
            <person name="Labutti K."/>
            <person name="Lipzen A."/>
            <person name="Ng V."/>
            <person name="Sandor L."/>
            <person name="Barry K."/>
            <person name="Martinez A.T."/>
            <person name="Xiao Y."/>
            <person name="Gibbons J.G."/>
            <person name="Terashima K."/>
            <person name="Hibbett D.S."/>
            <person name="Grigoriev I.V."/>
        </authorList>
    </citation>
    <scope>NUCLEOTIDE SEQUENCE</scope>
    <source>
        <strain evidence="3">TFB9207</strain>
    </source>
</reference>
<sequence length="335" mass="36800">MRFIIPGTCVLLGLSVVGGARPTGPGGTDSSAPSTNSGAASTKSSITAYTNTDAASAANSAESRYKVLSQKEIFDLTDIFTKTNTYEVVDGDIQALPMQDKRLPREERGRYASRRPHILEGKPWIGIELLTSDVKNSWSMPNQDLKPQPLYSATPYAKSIVLLLLQQSGILAQDIIKDAFVHFVSNYNDVWASVAKDAGFHFHVAIYDSTDRHLADYYGYVRTGGKNDIPYPLGRLEGILHSPSFHAKDDYKGKVLQETRGEAGMGKCLAYLKIVFSEAEAHNKQLIVTPPSTQGPQLQVTTNHSAKRKRPSNEESPTQEQFPDSAISIKRERPS</sequence>
<evidence type="ECO:0000256" key="1">
    <source>
        <dbReference type="SAM" id="MobiDB-lite"/>
    </source>
</evidence>
<accession>A0AA38PE23</accession>
<feature type="compositionally biased region" description="Polar residues" evidence="1">
    <location>
        <begin position="290"/>
        <end position="304"/>
    </location>
</feature>